<dbReference type="GO" id="GO:0006506">
    <property type="term" value="P:GPI anchor biosynthetic process"/>
    <property type="evidence" value="ECO:0007669"/>
    <property type="project" value="TreeGrafter"/>
</dbReference>
<dbReference type="Pfam" id="PF03372">
    <property type="entry name" value="Exo_endo_phos"/>
    <property type="match status" value="1"/>
</dbReference>
<keyword evidence="3" id="KW-0269">Exonuclease</keyword>
<dbReference type="InterPro" id="IPR005135">
    <property type="entry name" value="Endo/exonuclease/phosphatase"/>
</dbReference>
<dbReference type="GO" id="GO:0016020">
    <property type="term" value="C:membrane"/>
    <property type="evidence" value="ECO:0007669"/>
    <property type="project" value="GOC"/>
</dbReference>
<keyword evidence="3" id="KW-0540">Nuclease</keyword>
<keyword evidence="3" id="KW-0255">Endonuclease</keyword>
<keyword evidence="4" id="KW-1185">Reference proteome</keyword>
<evidence type="ECO:0000313" key="4">
    <source>
        <dbReference type="Proteomes" id="UP000476411"/>
    </source>
</evidence>
<evidence type="ECO:0000259" key="2">
    <source>
        <dbReference type="Pfam" id="PF03372"/>
    </source>
</evidence>
<sequence length="367" mass="42350">MLFVSKLLPRFLLLCNLLITISLVLSAWLPYLNPQQYWLSGFAGLAFLICWGFNFLFIIPWLILRKRYYWISLAGIVLSMNALRTSVAVNLPDTYNTSMRPDGHFTLMTFNTSNMGLDEYREDRLLQSSIYDMLREASPDILCMQEFYTNLQPGFTNHIDSISRTLRYPYHYFTNDMSHWDYWHYGIVLFSRFPIVRASTIPCGYSTAGSGSSFLQADLLIKNDTVRVLTVQLQSYMFRGKDYELLEGRKGSFSTIRNLASRMKHTIHKRAAQSRKMASLIAASPYRMIACGDFNDTPVSYTYNTVSANMQDAFLHRGFGIGRTLSFLAPTLRIDYLLVQPSIRIDRYSTFHRKGFQHFPIMASLAL</sequence>
<name>A0A6B9ZK53_9BACT</name>
<dbReference type="AlphaFoldDB" id="A0A6B9ZK53"/>
<dbReference type="KEGG" id="chih:GWR21_19860"/>
<dbReference type="EMBL" id="CP048113">
    <property type="protein sequence ID" value="QHS61774.1"/>
    <property type="molecule type" value="Genomic_DNA"/>
</dbReference>
<feature type="transmembrane region" description="Helical" evidence="1">
    <location>
        <begin position="70"/>
        <end position="91"/>
    </location>
</feature>
<keyword evidence="1" id="KW-0472">Membrane</keyword>
<accession>A0A6B9ZK53</accession>
<feature type="transmembrane region" description="Helical" evidence="1">
    <location>
        <begin position="12"/>
        <end position="31"/>
    </location>
</feature>
<dbReference type="GO" id="GO:0004519">
    <property type="term" value="F:endonuclease activity"/>
    <property type="evidence" value="ECO:0007669"/>
    <property type="project" value="UniProtKB-KW"/>
</dbReference>
<keyword evidence="3" id="KW-0378">Hydrolase</keyword>
<proteinExistence type="predicted"/>
<evidence type="ECO:0000313" key="3">
    <source>
        <dbReference type="EMBL" id="QHS61774.1"/>
    </source>
</evidence>
<keyword evidence="1" id="KW-1133">Transmembrane helix</keyword>
<gene>
    <name evidence="3" type="ORF">GWR21_19860</name>
</gene>
<dbReference type="RefSeq" id="WP_162333438.1">
    <property type="nucleotide sequence ID" value="NZ_CP048113.1"/>
</dbReference>
<feature type="transmembrane region" description="Helical" evidence="1">
    <location>
        <begin position="37"/>
        <end position="63"/>
    </location>
</feature>
<dbReference type="InterPro" id="IPR051916">
    <property type="entry name" value="GPI-anchor_lipid_remodeler"/>
</dbReference>
<dbReference type="CDD" id="cd09084">
    <property type="entry name" value="EEP-2"/>
    <property type="match status" value="1"/>
</dbReference>
<feature type="domain" description="Endonuclease/exonuclease/phosphatase" evidence="2">
    <location>
        <begin position="109"/>
        <end position="352"/>
    </location>
</feature>
<dbReference type="Proteomes" id="UP000476411">
    <property type="component" value="Chromosome"/>
</dbReference>
<dbReference type="Gene3D" id="3.60.10.10">
    <property type="entry name" value="Endonuclease/exonuclease/phosphatase"/>
    <property type="match status" value="1"/>
</dbReference>
<evidence type="ECO:0000256" key="1">
    <source>
        <dbReference type="SAM" id="Phobius"/>
    </source>
</evidence>
<dbReference type="InterPro" id="IPR036691">
    <property type="entry name" value="Endo/exonu/phosph_ase_sf"/>
</dbReference>
<dbReference type="SUPFAM" id="SSF56219">
    <property type="entry name" value="DNase I-like"/>
    <property type="match status" value="1"/>
</dbReference>
<dbReference type="PANTHER" id="PTHR14859">
    <property type="entry name" value="CALCOFLUOR WHITE HYPERSENSITIVE PROTEIN PRECURSOR"/>
    <property type="match status" value="1"/>
</dbReference>
<protein>
    <submittedName>
        <fullName evidence="3">Endonuclease/exonuclease/phosphatase family protein</fullName>
    </submittedName>
</protein>
<dbReference type="GO" id="GO:0004527">
    <property type="term" value="F:exonuclease activity"/>
    <property type="evidence" value="ECO:0007669"/>
    <property type="project" value="UniProtKB-KW"/>
</dbReference>
<dbReference type="PANTHER" id="PTHR14859:SF15">
    <property type="entry name" value="ENDONUCLEASE_EXONUCLEASE_PHOSPHATASE DOMAIN-CONTAINING PROTEIN"/>
    <property type="match status" value="1"/>
</dbReference>
<keyword evidence="1" id="KW-0812">Transmembrane</keyword>
<reference evidence="3 4" key="1">
    <citation type="submission" date="2020-01" db="EMBL/GenBank/DDBJ databases">
        <title>Complete genome sequence of Chitinophaga sp. H33E-04 isolated from quinoa roots.</title>
        <authorList>
            <person name="Weon H.-Y."/>
            <person name="Lee S.A."/>
        </authorList>
    </citation>
    <scope>NUCLEOTIDE SEQUENCE [LARGE SCALE GENOMIC DNA]</scope>
    <source>
        <strain evidence="3 4">H33E-04</strain>
    </source>
</reference>
<organism evidence="3 4">
    <name type="scientific">Chitinophaga agri</name>
    <dbReference type="NCBI Taxonomy" id="2703787"/>
    <lineage>
        <taxon>Bacteria</taxon>
        <taxon>Pseudomonadati</taxon>
        <taxon>Bacteroidota</taxon>
        <taxon>Chitinophagia</taxon>
        <taxon>Chitinophagales</taxon>
        <taxon>Chitinophagaceae</taxon>
        <taxon>Chitinophaga</taxon>
    </lineage>
</organism>